<dbReference type="EMBL" id="JAPQKH010000001">
    <property type="protein sequence ID" value="KAJ5116954.1"/>
    <property type="molecule type" value="Genomic_DNA"/>
</dbReference>
<reference evidence="1" key="1">
    <citation type="submission" date="2022-11" db="EMBL/GenBank/DDBJ databases">
        <authorList>
            <person name="Petersen C."/>
        </authorList>
    </citation>
    <scope>NUCLEOTIDE SEQUENCE</scope>
    <source>
        <strain evidence="1">IBT 30069</strain>
    </source>
</reference>
<name>A0A9W9GDN7_9EURO</name>
<reference evidence="1" key="2">
    <citation type="journal article" date="2023" name="IMA Fungus">
        <title>Comparative genomic study of the Penicillium genus elucidates a diverse pangenome and 15 lateral gene transfer events.</title>
        <authorList>
            <person name="Petersen C."/>
            <person name="Sorensen T."/>
            <person name="Nielsen M.R."/>
            <person name="Sondergaard T.E."/>
            <person name="Sorensen J.L."/>
            <person name="Fitzpatrick D.A."/>
            <person name="Frisvad J.C."/>
            <person name="Nielsen K.L."/>
        </authorList>
    </citation>
    <scope>NUCLEOTIDE SEQUENCE</scope>
    <source>
        <strain evidence="1">IBT 30069</strain>
    </source>
</reference>
<accession>A0A9W9GDN7</accession>
<organism evidence="1 2">
    <name type="scientific">Penicillium angulare</name>
    <dbReference type="NCBI Taxonomy" id="116970"/>
    <lineage>
        <taxon>Eukaryota</taxon>
        <taxon>Fungi</taxon>
        <taxon>Dikarya</taxon>
        <taxon>Ascomycota</taxon>
        <taxon>Pezizomycotina</taxon>
        <taxon>Eurotiomycetes</taxon>
        <taxon>Eurotiomycetidae</taxon>
        <taxon>Eurotiales</taxon>
        <taxon>Aspergillaceae</taxon>
        <taxon>Penicillium</taxon>
    </lineage>
</organism>
<protein>
    <submittedName>
        <fullName evidence="1">Uncharacterized protein</fullName>
    </submittedName>
</protein>
<comment type="caution">
    <text evidence="1">The sequence shown here is derived from an EMBL/GenBank/DDBJ whole genome shotgun (WGS) entry which is preliminary data.</text>
</comment>
<gene>
    <name evidence="1" type="ORF">N7456_001302</name>
</gene>
<dbReference type="Proteomes" id="UP001149165">
    <property type="component" value="Unassembled WGS sequence"/>
</dbReference>
<evidence type="ECO:0000313" key="1">
    <source>
        <dbReference type="EMBL" id="KAJ5116954.1"/>
    </source>
</evidence>
<sequence>MAEAKRIVLRIPEPDMNYADMYEPVRLYLSKTGGLLKDLDEGRHFVHVQPPNPDIPQTNPKIHVVVDLEMDKFSGPLGDDFPHEFYRVHREDGELILAQYRESAWLDNFRKKVRMFTDEIYPWGGEICKDEA</sequence>
<dbReference type="OrthoDB" id="4351259at2759"/>
<dbReference type="AlphaFoldDB" id="A0A9W9GDN7"/>
<proteinExistence type="predicted"/>
<keyword evidence="2" id="KW-1185">Reference proteome</keyword>
<evidence type="ECO:0000313" key="2">
    <source>
        <dbReference type="Proteomes" id="UP001149165"/>
    </source>
</evidence>